<organism evidence="2 3">
    <name type="scientific">Haloarcula limicola</name>
    <dbReference type="NCBI Taxonomy" id="1429915"/>
    <lineage>
        <taxon>Archaea</taxon>
        <taxon>Methanobacteriati</taxon>
        <taxon>Methanobacteriota</taxon>
        <taxon>Stenosarchaea group</taxon>
        <taxon>Halobacteria</taxon>
        <taxon>Halobacteriales</taxon>
        <taxon>Haloarculaceae</taxon>
        <taxon>Haloarcula</taxon>
    </lineage>
</organism>
<evidence type="ECO:0000313" key="3">
    <source>
        <dbReference type="Proteomes" id="UP000766550"/>
    </source>
</evidence>
<feature type="transmembrane region" description="Helical" evidence="1">
    <location>
        <begin position="192"/>
        <end position="213"/>
    </location>
</feature>
<proteinExistence type="predicted"/>
<feature type="transmembrane region" description="Helical" evidence="1">
    <location>
        <begin position="141"/>
        <end position="171"/>
    </location>
</feature>
<evidence type="ECO:0000313" key="2">
    <source>
        <dbReference type="EMBL" id="MBV0925043.1"/>
    </source>
</evidence>
<keyword evidence="1" id="KW-0472">Membrane</keyword>
<name>A0A8J7YEI5_9EURY</name>
<keyword evidence="1" id="KW-0812">Transmembrane</keyword>
<dbReference type="AlphaFoldDB" id="A0A8J7YEI5"/>
<reference evidence="2 3" key="1">
    <citation type="submission" date="2021-06" db="EMBL/GenBank/DDBJ databases">
        <title>New haloarchaea isolates fom saline soil.</title>
        <authorList>
            <person name="Duran-Viseras A."/>
            <person name="Sanchez-Porro C.S."/>
            <person name="Ventosa A."/>
        </authorList>
    </citation>
    <scope>NUCLEOTIDE SEQUENCE [LARGE SCALE GENOMIC DNA]</scope>
    <source>
        <strain evidence="2 3">JCM 183640</strain>
    </source>
</reference>
<evidence type="ECO:0000256" key="1">
    <source>
        <dbReference type="SAM" id="Phobius"/>
    </source>
</evidence>
<feature type="transmembrane region" description="Helical" evidence="1">
    <location>
        <begin position="219"/>
        <end position="240"/>
    </location>
</feature>
<feature type="transmembrane region" description="Helical" evidence="1">
    <location>
        <begin position="102"/>
        <end position="121"/>
    </location>
</feature>
<dbReference type="OrthoDB" id="214667at2157"/>
<dbReference type="EMBL" id="JAHQXF010000002">
    <property type="protein sequence ID" value="MBV0925043.1"/>
    <property type="molecule type" value="Genomic_DNA"/>
</dbReference>
<keyword evidence="3" id="KW-1185">Reference proteome</keyword>
<keyword evidence="1" id="KW-1133">Transmembrane helix</keyword>
<accession>A0A8J7YEI5</accession>
<feature type="transmembrane region" description="Helical" evidence="1">
    <location>
        <begin position="71"/>
        <end position="90"/>
    </location>
</feature>
<sequence>MPINEGGSFNNSGRPSILGVLGVLGLLVLSAVAVTGGAQKVLVISWVAFVAMALGAWLGTRATQTSPHRLVWGYGLASGAMVTSAAMFLVPQAMGLGTAAGTPRIGGIGIALGIVAGYGAHTIGHRLTHLDTAFDTTTAAIAAHALSAGLVIGLVYASMPTLGLLLGLAIVSHKGPAGYAAARRLRRDGKSATALLLPAAGVGLTAIPSALLTLPETPVVRAVVFGFAAGIFLHVAMDFLPNCEAGSEIDEVCSLHERSHDLLDELRSHAVGSTVAGAALVVLAWIAVAP</sequence>
<dbReference type="Proteomes" id="UP000766550">
    <property type="component" value="Unassembled WGS sequence"/>
</dbReference>
<feature type="transmembrane region" description="Helical" evidence="1">
    <location>
        <begin position="16"/>
        <end position="34"/>
    </location>
</feature>
<protein>
    <submittedName>
        <fullName evidence="2">ZIP family metal transporter</fullName>
    </submittedName>
</protein>
<feature type="transmembrane region" description="Helical" evidence="1">
    <location>
        <begin position="268"/>
        <end position="288"/>
    </location>
</feature>
<comment type="caution">
    <text evidence="2">The sequence shown here is derived from an EMBL/GenBank/DDBJ whole genome shotgun (WGS) entry which is preliminary data.</text>
</comment>
<gene>
    <name evidence="2" type="ORF">KTS45_12630</name>
</gene>
<dbReference type="RefSeq" id="WP_162317883.1">
    <property type="nucleotide sequence ID" value="NZ_JAHQXF010000002.1"/>
</dbReference>
<feature type="transmembrane region" description="Helical" evidence="1">
    <location>
        <begin position="41"/>
        <end position="59"/>
    </location>
</feature>